<proteinExistence type="predicted"/>
<dbReference type="Pfam" id="PF05742">
    <property type="entry name" value="TANGO2"/>
    <property type="match status" value="1"/>
</dbReference>
<dbReference type="PANTHER" id="PTHR17985:SF8">
    <property type="entry name" value="TRANSPORT AND GOLGI ORGANIZATION PROTEIN 2 HOMOLOG"/>
    <property type="match status" value="1"/>
</dbReference>
<comment type="caution">
    <text evidence="1">The sequence shown here is derived from an EMBL/GenBank/DDBJ whole genome shotgun (WGS) entry which is preliminary data.</text>
</comment>
<evidence type="ECO:0000313" key="1">
    <source>
        <dbReference type="EMBL" id="MBC2652287.1"/>
    </source>
</evidence>
<keyword evidence="2" id="KW-1185">Reference proteome</keyword>
<sequence length="243" mass="25642">MCLAALAHQAHPRWRLVIAANRDEFHARPAAPLARWTDGSGIIGGRDLSAGGTWLGLTEAGRLALVTNYRVPGFPRPERPSRGGLVTAVLGGADPAAAGLAAMNPCTLLTVDPAGACIHGNHPQPQANPLTPGVHGLSNGPISPPWAKTRRVMDALERWLRQAATGDPAPLFAALADRTPTAATWDEGGPEPRLSSVFIADPDYGTRCSTVVLVDRDGQGTICEQRFDADGRPAGTETIAFRW</sequence>
<dbReference type="RefSeq" id="WP_185683699.1">
    <property type="nucleotide sequence ID" value="NZ_JACLAU010000017.1"/>
</dbReference>
<evidence type="ECO:0000313" key="2">
    <source>
        <dbReference type="Proteomes" id="UP000520156"/>
    </source>
</evidence>
<accession>A0A7X1F8D0</accession>
<organism evidence="1 2">
    <name type="scientific">Novosphingobium aerophilum</name>
    <dbReference type="NCBI Taxonomy" id="2839843"/>
    <lineage>
        <taxon>Bacteria</taxon>
        <taxon>Pseudomonadati</taxon>
        <taxon>Pseudomonadota</taxon>
        <taxon>Alphaproteobacteria</taxon>
        <taxon>Sphingomonadales</taxon>
        <taxon>Sphingomonadaceae</taxon>
        <taxon>Novosphingobium</taxon>
    </lineage>
</organism>
<dbReference type="PANTHER" id="PTHR17985">
    <property type="entry name" value="SER/THR-RICH PROTEIN T10 IN DGCR REGION"/>
    <property type="match status" value="1"/>
</dbReference>
<dbReference type="AlphaFoldDB" id="A0A7X1F8D0"/>
<dbReference type="InterPro" id="IPR008551">
    <property type="entry name" value="TANGO2"/>
</dbReference>
<dbReference type="EMBL" id="JACLAU010000017">
    <property type="protein sequence ID" value="MBC2652287.1"/>
    <property type="molecule type" value="Genomic_DNA"/>
</dbReference>
<reference evidence="1 2" key="1">
    <citation type="submission" date="2020-08" db="EMBL/GenBank/DDBJ databases">
        <title>The genome sequence of Novosphingobium flavum 4Y4.</title>
        <authorList>
            <person name="Liu Y."/>
        </authorList>
    </citation>
    <scope>NUCLEOTIDE SEQUENCE [LARGE SCALE GENOMIC DNA]</scope>
    <source>
        <strain evidence="1 2">4Y4</strain>
    </source>
</reference>
<name>A0A7X1F8D0_9SPHN</name>
<gene>
    <name evidence="1" type="ORF">H7F49_11260</name>
</gene>
<protein>
    <submittedName>
        <fullName evidence="1">NRDE family protein</fullName>
    </submittedName>
</protein>
<dbReference type="Proteomes" id="UP000520156">
    <property type="component" value="Unassembled WGS sequence"/>
</dbReference>